<name>A1SSB7_PSYIN</name>
<dbReference type="KEGG" id="pin:Ping_0528"/>
<sequence length="926" mass="104006">MTKYGLRAQVIAFTILPTILIGGILASYFSFHRYYQANDFLIDRAINISEPLAIASEYGIQDQTRTILRRLIGSTHRKNSPMIKSIAIFDTNNQLFVTSNYHRNFDILRLKDDQKIPLLTEVTHEQDSIIIRSPIVDESRFLEYQSTFEQTPKIMGYVALEVNTDEIVLLLYRDTALSFGVVLLGILGSLLLAFAQAKRITGPICAMVSVVEKISLGRLNSRVEGNYSGEIASLQLGINEMAVAMSKHHEEMQDSIDLATSELRETLDQMEVQNIELDITKKKAQQAALVKSEFLANMSHELRTPLNGVIGFARQLLKTQLTTNQIDYLQTIERSAGNLLKIINDILDFSKLEAGKFTLEHIPFDLRDCIDETMHLLAPSAHEKNLELSLIVDPEVPYEVFGDAMRLQQILTNLIGNAIKFTEKGDIKIQIQRIEEQTNRDNKVTLKIMISDSGIGISKKQQAQLFKAFGQADTSITRQYGGTGLGLVITQKLVKEMQGRIELISIPEQGSTFGFTIVIEKSARAALSNIALSRLQKQKVLVFETNEYAALACTQLLRQWKTEPLLAKTEQQWQQFLNTRYDSIVIGYSHVKNLQPLFKYIKQAKSFSGNVIILVNSSDPGIYDTLMAAGVTHCLSKPINHKSFANALISDKTDFNTITYHKALPIFMRKDINVMAVDDNPANLKLISVMLADRTNHVTTCINGQQAVEQAKNHHFDLIFMDIQMPVLDGINACLQIKKGKINYKTPVIAVTAHVLSGEKEQFLQLGMDDCLAKPIDEIALQKMINKWTPNAKVMDGKSLQPRLAPRVKFTQKNLSIDWPLALQQSAGKEELAKELLGMLLTEFVEIKIEVNKALHCDINTLHFAQIIHKFHGGCSYSGVPKLKKVTGLIENELKRGITLELLEPELLELLDELENVAQQAKKHLA</sequence>
<evidence type="ECO:0000313" key="24">
    <source>
        <dbReference type="Proteomes" id="UP000000639"/>
    </source>
</evidence>
<dbReference type="Pfam" id="PF09984">
    <property type="entry name" value="sCache_4"/>
    <property type="match status" value="1"/>
</dbReference>
<dbReference type="NCBIfam" id="NF008318">
    <property type="entry name" value="PRK11107.1"/>
    <property type="match status" value="1"/>
</dbReference>
<evidence type="ECO:0000256" key="1">
    <source>
        <dbReference type="ARBA" id="ARBA00000085"/>
    </source>
</evidence>
<keyword evidence="9" id="KW-0547">Nucleotide-binding</keyword>
<dbReference type="PROSITE" id="PS50894">
    <property type="entry name" value="HPT"/>
    <property type="match status" value="1"/>
</dbReference>
<feature type="coiled-coil region" evidence="17">
    <location>
        <begin position="249"/>
        <end position="287"/>
    </location>
</feature>
<dbReference type="Pfam" id="PF01627">
    <property type="entry name" value="Hpt"/>
    <property type="match status" value="1"/>
</dbReference>
<dbReference type="eggNOG" id="COG2205">
    <property type="taxonomic scope" value="Bacteria"/>
</dbReference>
<dbReference type="Pfam" id="PF00072">
    <property type="entry name" value="Response_reg"/>
    <property type="match status" value="1"/>
</dbReference>
<evidence type="ECO:0000256" key="12">
    <source>
        <dbReference type="ARBA" id="ARBA00022989"/>
    </source>
</evidence>
<keyword evidence="12 18" id="KW-1133">Transmembrane helix</keyword>
<dbReference type="Gene3D" id="1.10.287.130">
    <property type="match status" value="1"/>
</dbReference>
<dbReference type="AlphaFoldDB" id="A1SSB7"/>
<feature type="domain" description="HPt" evidence="22">
    <location>
        <begin position="829"/>
        <end position="926"/>
    </location>
</feature>
<evidence type="ECO:0000256" key="6">
    <source>
        <dbReference type="ARBA" id="ARBA00022553"/>
    </source>
</evidence>
<evidence type="ECO:0000256" key="3">
    <source>
        <dbReference type="ARBA" id="ARBA00012438"/>
    </source>
</evidence>
<dbReference type="PANTHER" id="PTHR45339">
    <property type="entry name" value="HYBRID SIGNAL TRANSDUCTION HISTIDINE KINASE J"/>
    <property type="match status" value="1"/>
</dbReference>
<keyword evidence="8 18" id="KW-0812">Transmembrane</keyword>
<dbReference type="SMART" id="SM00387">
    <property type="entry name" value="HATPase_c"/>
    <property type="match status" value="1"/>
</dbReference>
<evidence type="ECO:0000256" key="11">
    <source>
        <dbReference type="ARBA" id="ARBA00022840"/>
    </source>
</evidence>
<proteinExistence type="predicted"/>
<dbReference type="SMART" id="SM00304">
    <property type="entry name" value="HAMP"/>
    <property type="match status" value="1"/>
</dbReference>
<dbReference type="PANTHER" id="PTHR45339:SF1">
    <property type="entry name" value="HYBRID SIGNAL TRANSDUCTION HISTIDINE KINASE J"/>
    <property type="match status" value="1"/>
</dbReference>
<keyword evidence="10 23" id="KW-0418">Kinase</keyword>
<feature type="domain" description="Response regulatory" evidence="20">
    <location>
        <begin position="673"/>
        <end position="789"/>
    </location>
</feature>
<feature type="domain" description="Histidine kinase" evidence="19">
    <location>
        <begin position="297"/>
        <end position="521"/>
    </location>
</feature>
<keyword evidence="4" id="KW-1003">Cell membrane</keyword>
<dbReference type="Gene3D" id="1.20.120.160">
    <property type="entry name" value="HPT domain"/>
    <property type="match status" value="1"/>
</dbReference>
<dbReference type="GO" id="GO:0005524">
    <property type="term" value="F:ATP binding"/>
    <property type="evidence" value="ECO:0007669"/>
    <property type="project" value="UniProtKB-KW"/>
</dbReference>
<evidence type="ECO:0000256" key="15">
    <source>
        <dbReference type="PROSITE-ProRule" id="PRU00110"/>
    </source>
</evidence>
<dbReference type="InterPro" id="IPR036097">
    <property type="entry name" value="HisK_dim/P_sf"/>
</dbReference>
<evidence type="ECO:0000259" key="21">
    <source>
        <dbReference type="PROSITE" id="PS50885"/>
    </source>
</evidence>
<evidence type="ECO:0000256" key="2">
    <source>
        <dbReference type="ARBA" id="ARBA00004429"/>
    </source>
</evidence>
<comment type="subcellular location">
    <subcellularLocation>
        <location evidence="2">Cell inner membrane</location>
        <topology evidence="2">Multi-pass membrane protein</topology>
    </subcellularLocation>
</comment>
<keyword evidence="24" id="KW-1185">Reference proteome</keyword>
<dbReference type="FunFam" id="3.30.565.10:FF:000010">
    <property type="entry name" value="Sensor histidine kinase RcsC"/>
    <property type="match status" value="1"/>
</dbReference>
<keyword evidence="5" id="KW-0997">Cell inner membrane</keyword>
<evidence type="ECO:0000256" key="4">
    <source>
        <dbReference type="ARBA" id="ARBA00022475"/>
    </source>
</evidence>
<evidence type="ECO:0000259" key="19">
    <source>
        <dbReference type="PROSITE" id="PS50109"/>
    </source>
</evidence>
<dbReference type="SMART" id="SM00388">
    <property type="entry name" value="HisKA"/>
    <property type="match status" value="1"/>
</dbReference>
<dbReference type="eggNOG" id="COG4999">
    <property type="taxonomic scope" value="Bacteria"/>
</dbReference>
<dbReference type="PROSITE" id="PS50885">
    <property type="entry name" value="HAMP"/>
    <property type="match status" value="1"/>
</dbReference>
<dbReference type="FunFam" id="1.10.287.130:FF:000003">
    <property type="entry name" value="Histidine kinase"/>
    <property type="match status" value="1"/>
</dbReference>
<keyword evidence="7 23" id="KW-0808">Transferase</keyword>
<accession>A1SSB7</accession>
<dbReference type="GO" id="GO:0005886">
    <property type="term" value="C:plasma membrane"/>
    <property type="evidence" value="ECO:0007669"/>
    <property type="project" value="UniProtKB-SubCell"/>
</dbReference>
<dbReference type="CDD" id="cd17546">
    <property type="entry name" value="REC_hyHK_CKI1_RcsC-like"/>
    <property type="match status" value="1"/>
</dbReference>
<dbReference type="Gene3D" id="3.40.50.2300">
    <property type="match status" value="2"/>
</dbReference>
<evidence type="ECO:0000256" key="8">
    <source>
        <dbReference type="ARBA" id="ARBA00022692"/>
    </source>
</evidence>
<dbReference type="GO" id="GO:0000155">
    <property type="term" value="F:phosphorelay sensor kinase activity"/>
    <property type="evidence" value="ECO:0007669"/>
    <property type="project" value="InterPro"/>
</dbReference>
<dbReference type="Gene3D" id="6.10.340.10">
    <property type="match status" value="1"/>
</dbReference>
<feature type="modified residue" description="4-aspartylphosphate" evidence="16">
    <location>
        <position position="722"/>
    </location>
</feature>
<dbReference type="InterPro" id="IPR003661">
    <property type="entry name" value="HisK_dim/P_dom"/>
</dbReference>
<evidence type="ECO:0000256" key="18">
    <source>
        <dbReference type="SAM" id="Phobius"/>
    </source>
</evidence>
<feature type="domain" description="HAMP" evidence="21">
    <location>
        <begin position="198"/>
        <end position="250"/>
    </location>
</feature>
<dbReference type="eggNOG" id="COG2198">
    <property type="taxonomic scope" value="Bacteria"/>
</dbReference>
<evidence type="ECO:0000256" key="13">
    <source>
        <dbReference type="ARBA" id="ARBA00023012"/>
    </source>
</evidence>
<dbReference type="SUPFAM" id="SSF55874">
    <property type="entry name" value="ATPase domain of HSP90 chaperone/DNA topoisomerase II/histidine kinase"/>
    <property type="match status" value="1"/>
</dbReference>
<evidence type="ECO:0000313" key="23">
    <source>
        <dbReference type="EMBL" id="ABM02382.1"/>
    </source>
</evidence>
<evidence type="ECO:0000256" key="17">
    <source>
        <dbReference type="SAM" id="Coils"/>
    </source>
</evidence>
<dbReference type="SUPFAM" id="SSF47384">
    <property type="entry name" value="Homodimeric domain of signal transducing histidine kinase"/>
    <property type="match status" value="1"/>
</dbReference>
<dbReference type="InterPro" id="IPR003660">
    <property type="entry name" value="HAMP_dom"/>
</dbReference>
<dbReference type="RefSeq" id="WP_011768941.1">
    <property type="nucleotide sequence ID" value="NC_008709.1"/>
</dbReference>
<dbReference type="CDD" id="cd06225">
    <property type="entry name" value="HAMP"/>
    <property type="match status" value="1"/>
</dbReference>
<evidence type="ECO:0000259" key="20">
    <source>
        <dbReference type="PROSITE" id="PS50110"/>
    </source>
</evidence>
<dbReference type="Pfam" id="PF02518">
    <property type="entry name" value="HATPase_c"/>
    <property type="match status" value="1"/>
</dbReference>
<keyword evidence="6 16" id="KW-0597">Phosphoprotein</keyword>
<dbReference type="SUPFAM" id="SSF52172">
    <property type="entry name" value="CheY-like"/>
    <property type="match status" value="2"/>
</dbReference>
<evidence type="ECO:0000256" key="9">
    <source>
        <dbReference type="ARBA" id="ARBA00022741"/>
    </source>
</evidence>
<dbReference type="eggNOG" id="COG0784">
    <property type="taxonomic scope" value="Bacteria"/>
</dbReference>
<dbReference type="InterPro" id="IPR005467">
    <property type="entry name" value="His_kinase_dom"/>
</dbReference>
<dbReference type="InterPro" id="IPR036890">
    <property type="entry name" value="HATPase_C_sf"/>
</dbReference>
<dbReference type="InterPro" id="IPR036641">
    <property type="entry name" value="HPT_dom_sf"/>
</dbReference>
<evidence type="ECO:0000256" key="5">
    <source>
        <dbReference type="ARBA" id="ARBA00022519"/>
    </source>
</evidence>
<dbReference type="STRING" id="357804.Ping_0528"/>
<dbReference type="PRINTS" id="PR00344">
    <property type="entry name" value="BCTRLSENSOR"/>
</dbReference>
<evidence type="ECO:0000259" key="22">
    <source>
        <dbReference type="PROSITE" id="PS50894"/>
    </source>
</evidence>
<comment type="catalytic activity">
    <reaction evidence="1">
        <text>ATP + protein L-histidine = ADP + protein N-phospho-L-histidine.</text>
        <dbReference type="EC" id="2.7.13.3"/>
    </reaction>
</comment>
<evidence type="ECO:0000256" key="7">
    <source>
        <dbReference type="ARBA" id="ARBA00022679"/>
    </source>
</evidence>
<keyword evidence="14 18" id="KW-0472">Membrane</keyword>
<dbReference type="Gene3D" id="3.30.565.10">
    <property type="entry name" value="Histidine kinase-like ATPase, C-terminal domain"/>
    <property type="match status" value="1"/>
</dbReference>
<dbReference type="InterPro" id="IPR008207">
    <property type="entry name" value="Sig_transdc_His_kin_Hpt_dom"/>
</dbReference>
<dbReference type="PROSITE" id="PS50110">
    <property type="entry name" value="RESPONSE_REGULATORY"/>
    <property type="match status" value="1"/>
</dbReference>
<dbReference type="OrthoDB" id="9810730at2"/>
<evidence type="ECO:0000256" key="14">
    <source>
        <dbReference type="ARBA" id="ARBA00023136"/>
    </source>
</evidence>
<keyword evidence="11" id="KW-0067">ATP-binding</keyword>
<dbReference type="InterPro" id="IPR019247">
    <property type="entry name" value="Histidine_kinase_BarA_N"/>
</dbReference>
<dbReference type="PROSITE" id="PS50109">
    <property type="entry name" value="HIS_KIN"/>
    <property type="match status" value="1"/>
</dbReference>
<dbReference type="SMART" id="SM00448">
    <property type="entry name" value="REC"/>
    <property type="match status" value="1"/>
</dbReference>
<gene>
    <name evidence="23" type="ordered locus">Ping_0528</name>
</gene>
<dbReference type="EMBL" id="CP000510">
    <property type="protein sequence ID" value="ABM02382.1"/>
    <property type="molecule type" value="Genomic_DNA"/>
</dbReference>
<dbReference type="Pfam" id="PF00512">
    <property type="entry name" value="HisKA"/>
    <property type="match status" value="1"/>
</dbReference>
<protein>
    <recommendedName>
        <fullName evidence="3">histidine kinase</fullName>
        <ecNumber evidence="3">2.7.13.3</ecNumber>
    </recommendedName>
</protein>
<dbReference type="InterPro" id="IPR011006">
    <property type="entry name" value="CheY-like_superfamily"/>
</dbReference>
<dbReference type="CDD" id="cd00082">
    <property type="entry name" value="HisKA"/>
    <property type="match status" value="1"/>
</dbReference>
<keyword evidence="17" id="KW-0175">Coiled coil</keyword>
<organism evidence="23 24">
    <name type="scientific">Psychromonas ingrahamii (strain DSM 17664 / CCUG 51855 / 37)</name>
    <dbReference type="NCBI Taxonomy" id="357804"/>
    <lineage>
        <taxon>Bacteria</taxon>
        <taxon>Pseudomonadati</taxon>
        <taxon>Pseudomonadota</taxon>
        <taxon>Gammaproteobacteria</taxon>
        <taxon>Alteromonadales</taxon>
        <taxon>Psychromonadaceae</taxon>
        <taxon>Psychromonas</taxon>
    </lineage>
</organism>
<dbReference type="Proteomes" id="UP000000639">
    <property type="component" value="Chromosome"/>
</dbReference>
<keyword evidence="13" id="KW-0902">Two-component regulatory system</keyword>
<feature type="transmembrane region" description="Helical" evidence="18">
    <location>
        <begin position="176"/>
        <end position="195"/>
    </location>
</feature>
<evidence type="ECO:0000256" key="10">
    <source>
        <dbReference type="ARBA" id="ARBA00022777"/>
    </source>
</evidence>
<dbReference type="EC" id="2.7.13.3" evidence="3"/>
<feature type="modified residue" description="Phosphohistidine" evidence="15">
    <location>
        <position position="869"/>
    </location>
</feature>
<dbReference type="HOGENOM" id="CLU_000445_104_8_6"/>
<dbReference type="eggNOG" id="COG2770">
    <property type="taxonomic scope" value="Bacteria"/>
</dbReference>
<feature type="transmembrane region" description="Helical" evidence="18">
    <location>
        <begin position="6"/>
        <end position="31"/>
    </location>
</feature>
<dbReference type="InterPro" id="IPR004358">
    <property type="entry name" value="Sig_transdc_His_kin-like_C"/>
</dbReference>
<evidence type="ECO:0000256" key="16">
    <source>
        <dbReference type="PROSITE-ProRule" id="PRU00169"/>
    </source>
</evidence>
<dbReference type="SUPFAM" id="SSF47226">
    <property type="entry name" value="Histidine-containing phosphotransfer domain, HPT domain"/>
    <property type="match status" value="1"/>
</dbReference>
<reference evidence="23 24" key="1">
    <citation type="submission" date="2007-01" db="EMBL/GenBank/DDBJ databases">
        <title>Complete sequence of Psychromonas ingrahamii 37.</title>
        <authorList>
            <consortium name="US DOE Joint Genome Institute"/>
            <person name="Copeland A."/>
            <person name="Lucas S."/>
            <person name="Lapidus A."/>
            <person name="Barry K."/>
            <person name="Detter J.C."/>
            <person name="Glavina del Rio T."/>
            <person name="Hammon N."/>
            <person name="Israni S."/>
            <person name="Dalin E."/>
            <person name="Tice H."/>
            <person name="Pitluck S."/>
            <person name="Thompson L.S."/>
            <person name="Brettin T."/>
            <person name="Bruce D."/>
            <person name="Han C."/>
            <person name="Tapia R."/>
            <person name="Schmutz J."/>
            <person name="Larimer F."/>
            <person name="Land M."/>
            <person name="Hauser L."/>
            <person name="Kyrpides N."/>
            <person name="Ivanova N."/>
            <person name="Staley J."/>
            <person name="Richardson P."/>
        </authorList>
    </citation>
    <scope>NUCLEOTIDE SEQUENCE [LARGE SCALE GENOMIC DNA]</scope>
    <source>
        <strain evidence="23 24">37</strain>
    </source>
</reference>
<dbReference type="InterPro" id="IPR001789">
    <property type="entry name" value="Sig_transdc_resp-reg_receiver"/>
</dbReference>
<dbReference type="InterPro" id="IPR003594">
    <property type="entry name" value="HATPase_dom"/>
</dbReference>
<dbReference type="CDD" id="cd16922">
    <property type="entry name" value="HATPase_EvgS-ArcB-TorS-like"/>
    <property type="match status" value="1"/>
</dbReference>